<feature type="compositionally biased region" description="Low complexity" evidence="1">
    <location>
        <begin position="230"/>
        <end position="242"/>
    </location>
</feature>
<evidence type="ECO:0000259" key="3">
    <source>
        <dbReference type="Pfam" id="PF11258"/>
    </source>
</evidence>
<protein>
    <recommendedName>
        <fullName evidence="7">DUF3048 domain-containing protein</fullName>
    </recommendedName>
</protein>
<evidence type="ECO:0000259" key="4">
    <source>
        <dbReference type="Pfam" id="PF17479"/>
    </source>
</evidence>
<sequence>MRSKHRLGKFAWRTSFMAIAAVLALSACGGKPQAEPVESPEVQSPVQPPVEDVKEPAAPAPYRAPLTGLAVEAPVTQRPLAVMINNAPAARPQSGLSQADIVYEVLAEGGITRLIGIFQSQEGIEQIGPIRSIRPYLIRLGESYGGVLVHAGGSPEAYSIIQKQGKQDLDEIGNAGAFFWRSKDRKAPHNLYSSDEKLRQAAAKMGYDQQVQVPQYSFLTEEPAGGTSGTNGTEGTNSTDDTPSSGGTADGTEGSTQQDGTTNSGKPSADAAENTSNAEQSSASANSAGGAGQSANAGNAGSEAGSQTEAAGEAAGKVDITFLLNSYVVSYEYDEATSTYKRSINGSPHVDLNNNEQLEAANVIVLGADHKVLDDIGRLAVDVETGGEAMLFQRGEVIRGQWVRAANDAIRFVKDGAEVALVPGTTYFNIVPNSPSFESHVSITNP</sequence>
<dbReference type="Pfam" id="PF17479">
    <property type="entry name" value="DUF3048_C"/>
    <property type="match status" value="1"/>
</dbReference>
<evidence type="ECO:0000313" key="6">
    <source>
        <dbReference type="Proteomes" id="UP000706926"/>
    </source>
</evidence>
<dbReference type="PROSITE" id="PS51257">
    <property type="entry name" value="PROKAR_LIPOPROTEIN"/>
    <property type="match status" value="1"/>
</dbReference>
<dbReference type="Proteomes" id="UP000706926">
    <property type="component" value="Unassembled WGS sequence"/>
</dbReference>
<feature type="domain" description="DUF3048" evidence="3">
    <location>
        <begin position="66"/>
        <end position="207"/>
    </location>
</feature>
<name>A0ABS4FJN9_9BACL</name>
<feature type="region of interest" description="Disordered" evidence="1">
    <location>
        <begin position="220"/>
        <end position="308"/>
    </location>
</feature>
<evidence type="ECO:0000256" key="1">
    <source>
        <dbReference type="SAM" id="MobiDB-lite"/>
    </source>
</evidence>
<dbReference type="Pfam" id="PF11258">
    <property type="entry name" value="DUF3048"/>
    <property type="match status" value="1"/>
</dbReference>
<organism evidence="5 6">
    <name type="scientific">Paenibacillus lactis</name>
    <dbReference type="NCBI Taxonomy" id="228574"/>
    <lineage>
        <taxon>Bacteria</taxon>
        <taxon>Bacillati</taxon>
        <taxon>Bacillota</taxon>
        <taxon>Bacilli</taxon>
        <taxon>Bacillales</taxon>
        <taxon>Paenibacillaceae</taxon>
        <taxon>Paenibacillus</taxon>
    </lineage>
</organism>
<feature type="domain" description="DUF3048" evidence="4">
    <location>
        <begin position="318"/>
        <end position="427"/>
    </location>
</feature>
<dbReference type="Gene3D" id="3.50.90.10">
    <property type="entry name" value="YerB-like"/>
    <property type="match status" value="1"/>
</dbReference>
<evidence type="ECO:0008006" key="7">
    <source>
        <dbReference type="Google" id="ProtNLM"/>
    </source>
</evidence>
<feature type="region of interest" description="Disordered" evidence="1">
    <location>
        <begin position="33"/>
        <end position="58"/>
    </location>
</feature>
<dbReference type="InterPro" id="IPR035328">
    <property type="entry name" value="DUF3048_C"/>
</dbReference>
<dbReference type="EMBL" id="JAGGKI010000025">
    <property type="protein sequence ID" value="MBP1896474.1"/>
    <property type="molecule type" value="Genomic_DNA"/>
</dbReference>
<proteinExistence type="predicted"/>
<feature type="signal peptide" evidence="2">
    <location>
        <begin position="1"/>
        <end position="20"/>
    </location>
</feature>
<keyword evidence="2" id="KW-0732">Signal</keyword>
<feature type="chain" id="PRO_5047015570" description="DUF3048 domain-containing protein" evidence="2">
    <location>
        <begin position="21"/>
        <end position="446"/>
    </location>
</feature>
<comment type="caution">
    <text evidence="5">The sequence shown here is derived from an EMBL/GenBank/DDBJ whole genome shotgun (WGS) entry which is preliminary data.</text>
</comment>
<evidence type="ECO:0000256" key="2">
    <source>
        <dbReference type="SAM" id="SignalP"/>
    </source>
</evidence>
<feature type="compositionally biased region" description="Low complexity" evidence="1">
    <location>
        <begin position="35"/>
        <end position="45"/>
    </location>
</feature>
<reference evidence="5 6" key="1">
    <citation type="submission" date="2021-03" db="EMBL/GenBank/DDBJ databases">
        <title>Genomic Encyclopedia of Type Strains, Phase IV (KMG-IV): sequencing the most valuable type-strain genomes for metagenomic binning, comparative biology and taxonomic classification.</title>
        <authorList>
            <person name="Goeker M."/>
        </authorList>
    </citation>
    <scope>NUCLEOTIDE SEQUENCE [LARGE SCALE GENOMIC DNA]</scope>
    <source>
        <strain evidence="5 6">DSM 15596</strain>
    </source>
</reference>
<evidence type="ECO:0000313" key="5">
    <source>
        <dbReference type="EMBL" id="MBP1896474.1"/>
    </source>
</evidence>
<feature type="compositionally biased region" description="Polar residues" evidence="1">
    <location>
        <begin position="243"/>
        <end position="266"/>
    </location>
</feature>
<accession>A0ABS4FJN9</accession>
<keyword evidence="6" id="KW-1185">Reference proteome</keyword>
<gene>
    <name evidence="5" type="ORF">J2Z18_005605</name>
</gene>
<feature type="compositionally biased region" description="Low complexity" evidence="1">
    <location>
        <begin position="271"/>
        <end position="307"/>
    </location>
</feature>
<dbReference type="InterPro" id="IPR021416">
    <property type="entry name" value="DUF3048_N"/>
</dbReference>
<dbReference type="InterPro" id="IPR023158">
    <property type="entry name" value="YerB-like_sf"/>
</dbReference>
<dbReference type="SUPFAM" id="SSF159774">
    <property type="entry name" value="YerB-like"/>
    <property type="match status" value="2"/>
</dbReference>